<name>A0A0B2UMX2_TOXCA</name>
<keyword evidence="3" id="KW-1185">Reference proteome</keyword>
<dbReference type="OrthoDB" id="5813613at2759"/>
<comment type="caution">
    <text evidence="2">The sequence shown here is derived from an EMBL/GenBank/DDBJ whole genome shotgun (WGS) entry which is preliminary data.</text>
</comment>
<keyword evidence="1" id="KW-0732">Signal</keyword>
<dbReference type="EMBL" id="JPKZ01003257">
    <property type="protein sequence ID" value="KHN72351.1"/>
    <property type="molecule type" value="Genomic_DNA"/>
</dbReference>
<dbReference type="Proteomes" id="UP000031036">
    <property type="component" value="Unassembled WGS sequence"/>
</dbReference>
<reference evidence="2 3" key="1">
    <citation type="submission" date="2014-11" db="EMBL/GenBank/DDBJ databases">
        <title>Genetic blueprint of the zoonotic pathogen Toxocara canis.</title>
        <authorList>
            <person name="Zhu X.-Q."/>
            <person name="Korhonen P.K."/>
            <person name="Cai H."/>
            <person name="Young N.D."/>
            <person name="Nejsum P."/>
            <person name="von Samson-Himmelstjerna G."/>
            <person name="Boag P.R."/>
            <person name="Tan P."/>
            <person name="Li Q."/>
            <person name="Min J."/>
            <person name="Yang Y."/>
            <person name="Wang X."/>
            <person name="Fang X."/>
            <person name="Hall R.S."/>
            <person name="Hofmann A."/>
            <person name="Sternberg P.W."/>
            <person name="Jex A.R."/>
            <person name="Gasser R.B."/>
        </authorList>
    </citation>
    <scope>NUCLEOTIDE SEQUENCE [LARGE SCALE GENOMIC DNA]</scope>
    <source>
        <strain evidence="2">PN_DK_2014</strain>
    </source>
</reference>
<proteinExistence type="predicted"/>
<dbReference type="AlphaFoldDB" id="A0A0B2UMX2"/>
<protein>
    <submittedName>
        <fullName evidence="2">Uncharacterized protein</fullName>
    </submittedName>
</protein>
<gene>
    <name evidence="2" type="ORF">Tcan_12963</name>
</gene>
<accession>A0A0B2UMX2</accession>
<sequence length="147" mass="16635">MTSALVFFSFFASTVMLSKAAILNVAKEPLPENNDIRNADDALQKAYAQRYRLLLENLPVEAALENGLSAEDIHVASRPLDKRAQTFVRFGKRAQTFVRFGRDACQLRSSCSIHILHYLPTLDRNLKHILTSRLQHNLPVIIGYLNL</sequence>
<evidence type="ECO:0000313" key="3">
    <source>
        <dbReference type="Proteomes" id="UP000031036"/>
    </source>
</evidence>
<evidence type="ECO:0000256" key="1">
    <source>
        <dbReference type="SAM" id="SignalP"/>
    </source>
</evidence>
<feature type="chain" id="PRO_5002077427" evidence="1">
    <location>
        <begin position="21"/>
        <end position="147"/>
    </location>
</feature>
<evidence type="ECO:0000313" key="2">
    <source>
        <dbReference type="EMBL" id="KHN72351.1"/>
    </source>
</evidence>
<feature type="signal peptide" evidence="1">
    <location>
        <begin position="1"/>
        <end position="20"/>
    </location>
</feature>
<organism evidence="2 3">
    <name type="scientific">Toxocara canis</name>
    <name type="common">Canine roundworm</name>
    <dbReference type="NCBI Taxonomy" id="6265"/>
    <lineage>
        <taxon>Eukaryota</taxon>
        <taxon>Metazoa</taxon>
        <taxon>Ecdysozoa</taxon>
        <taxon>Nematoda</taxon>
        <taxon>Chromadorea</taxon>
        <taxon>Rhabditida</taxon>
        <taxon>Spirurina</taxon>
        <taxon>Ascaridomorpha</taxon>
        <taxon>Ascaridoidea</taxon>
        <taxon>Toxocaridae</taxon>
        <taxon>Toxocara</taxon>
    </lineage>
</organism>